<evidence type="ECO:0000259" key="3">
    <source>
        <dbReference type="SMART" id="SM00429"/>
    </source>
</evidence>
<proteinExistence type="predicted"/>
<dbReference type="SMART" id="SM00429">
    <property type="entry name" value="IPT"/>
    <property type="match status" value="5"/>
</dbReference>
<feature type="domain" description="IPT/TIG" evidence="3">
    <location>
        <begin position="96"/>
        <end position="190"/>
    </location>
</feature>
<evidence type="ECO:0000256" key="1">
    <source>
        <dbReference type="SAM" id="MobiDB-lite"/>
    </source>
</evidence>
<dbReference type="PANTHER" id="PTHR47236">
    <property type="entry name" value="GENE, 32742-RELATED-RELATED"/>
    <property type="match status" value="1"/>
</dbReference>
<feature type="domain" description="IPT/TIG" evidence="3">
    <location>
        <begin position="370"/>
        <end position="453"/>
    </location>
</feature>
<sequence length="2564" mass="284728">MIWIFVIISHAIGLKFSPLLGPEGGGTIVTAQDFYFIPTSSLTCVFGSLDSTSVTYINITSILCESPPSSGNTNFAVTTDGISYTTASQQFLYYPTPIITAISPSSGSEIEYHTITIGFQTTITNTDLLFCKLGTYISSGTFIDSLTMTCELPPYPDLLALEPGISNPVPIYISRNGQQYSDTGLTFNYLSSYWDYLQNFTVSQYHGPVSGSTEVVIFLYKGLSSYTPMCKFGDVLSTPYSIYSSNFTCLSPTYSGNVKIKLSISLNAIDFGSFGREFVYDYNITFSKISPNQGTLLGGTDVYIKGSGFKPYDTLFCMFDSSKVSATYISQWSIKCVSPSHASGQVTVKFTLNGQDYYTVGSYTYRASEIVNNISPALGPLGGGTNVLVNTSLYDSSTAFCRFGSSYKVQVTINSNHYYCLTPPYSVLNTNSFKLYISSNDFDYESYATFTYYTEITLSFVSPRLITNETKSRTFTVIGTGFTNTGLITALVNGETYNANYINSTAASFTLPNGLAITGKSIVEVSLNSQNYSPSTAYIDVFVTPVITSVTPSFGFLTGGITLTIFGTNFVYSEKIYCQYDTAKTTGLYVSTTSVICTNPSKSAAANSNLSVSFNNMIDFSNQLVFQYIQIPTFSSITPSQAYNRQSPQANITYSSVVSPVVVKVGLISITNFISASTQNTVFQVPTHPSGTYSIDISFNYLEKVTALSFTFLGECKTGYVCPVTSLYSMSACPPGTYCPAADLTVPIPCGPGTYSNKASATSCSSCDSGYYCPSTSLSSPANCPGGYLCSSSGLSMLSSLTSCPAGYACSKNKAVACVTGSWCGPRAYSPRSIVIFDFRAPQNCRSGYQCNSGSSLTPYGSGECPAGRYCIFGSAYDCPIGHYCPNTGLDIPEGCLPGFYNPSVKLVECYPCDIGKICPNSTSVAQTTCPAGNVCSIRGRPNPNSVCPAGSYCLVGTNNETPGATNGPILCPGGSFCLEGIQSGTILDGDATHPQTCIEGTYCPIGTKNPVEYPCPEGYYCPQGSVTPVPTNPGEYSQNTGNTIPTKCSPGRYSNTTSAKSCSVCPAGYYCSSEGTIVPTICAKGTYREADPNEIYCELCPQGTWSDKEGLQAESQCSICPAGIVCLQQGMTSLSQASVCPEGYICKEGTTSYSLQNSKCPAGYYCGTGTSVVADYEICDPGYYCPEGTPSGSAHQHECLAGYYCPAGTNATLNEKGEYEYISQVNYTAIIDSKESANVDCCGEASCNTTSDSCKTYTIPEFEECAENKLLPAEILSSYTSQLCPEGTTSSIGAECVGQCESIGATYVVKAINPLKSFTNLTTRMLDDGIPVYEIKPMKLLLLDFDLRKVDSRFKYNSHFSIALKDSSGSLLSMPGYFSSSSADFHRNFTISIMNYSPSVKSVSVSMSLHNALFNPIISQLENTVDITECEPSRAILGTDSSFGAILYVNDFSSTTLPYNLIEVTDKGSEREPLIDVSNDEEWNGTYPVTSPPFDSTFWTNYDIQTFVMPWLPFFMNCEYFGSKIYLFRLLELMDNCTLVPKNKTVIVQSIPTTGFYPTADSCNLKFQCFYSEDLTSNSQFWFSLSQDTVLFYLTSDPQSTGSYFATGENGYDSTFTNDILITSDNIVPVTFRPSSSNGIPTTVVLEIEYYQKDSSTKNIISASVSLEDYSLDLSKSDHPSYTLKVKYSALGWFALFNNFRLGLSVFTFVFVIIGFALIILVLIVYWCHWRIFRYKNPPKLHFLIYFPVVTVPPALGTLYGNAPMVMVIYILYLLYDADVLSTVVANWSNIGQAISKSDQDNNNRGRLGTALIFAGFAFVYYGAYLLIPSPKEKPEAPESSSTGVSSVDEHKAHKHKADSEDYTKDDRSGHSTDNSDLSHLEERGEEDDETIEESPLYKRLYFFIIAITASLIITYKLEISYSDRFTSSIFAYLFLFMVVDIILNQVLFRLIVNEMLLAAPFLASLSSNIIICTMAAANFTSYMECYAFTTSMMVFERLYLYPFMEYLEQKIQEFTIYLMTRFKFAEKLFRNIIIKQLKMESNLLTSVNKSTPISGTNTEGLLGTMVKYSAQIQAIIMAPFILLVIMLFPEATQIPKGYSIPSTDVRYYFLFTSIIIIPHLISDLFLFHLLEIVYDYKIFDYLTYSWYRFRTRKDWWKHIYGIKLDRSLLINWRSIDNMCYSSQYYFSITIASWGIIFMSFGVTIYLRNNFNPFNDPILWLFFLIQVIIQKYSAIFLAKFTRFIQLWRPMGHKIFIEDIPQDDEEAIVNLIDDYMEENALVHKIQTGIFKSKFLRKNKEWLIAHLPDIVEDNYQCQQYLMEKYKELFDYHTAEELKRKAIEDRVDQLQALPCNRPKRYRDDISEKSDPPKTPPHEPDFESSTARIALHWVDKARFMIMIKAALEDPKLLQNSCESCGSNQQLKLVPLTSFYDIYNDYKEAFKGLPLKTSHWKAYYIRNQEFKTLCFNCAYIWQLKMKKDIRVMTPLAKMVAEELVLLNKAKKDKEAKSVVKKIAFKWLMEARSRLGKSVRSTKIMKAEEEVSMSIMSVSSKSFSIDVSEVEEP</sequence>
<dbReference type="PANTHER" id="PTHR47236:SF4">
    <property type="entry name" value="GENE 9195-RELATED"/>
    <property type="match status" value="1"/>
</dbReference>
<dbReference type="Proteomes" id="UP001162131">
    <property type="component" value="Unassembled WGS sequence"/>
</dbReference>
<evidence type="ECO:0000256" key="2">
    <source>
        <dbReference type="SAM" id="Phobius"/>
    </source>
</evidence>
<keyword evidence="2" id="KW-1133">Transmembrane helix</keyword>
<feature type="transmembrane region" description="Helical" evidence="2">
    <location>
        <begin position="1742"/>
        <end position="1762"/>
    </location>
</feature>
<feature type="region of interest" description="Disordered" evidence="1">
    <location>
        <begin position="2358"/>
        <end position="2380"/>
    </location>
</feature>
<name>A0AAU9IY96_9CILI</name>
<dbReference type="Pfam" id="PF01833">
    <property type="entry name" value="TIG"/>
    <property type="match status" value="5"/>
</dbReference>
<dbReference type="Gene3D" id="2.60.40.10">
    <property type="entry name" value="Immunoglobulins"/>
    <property type="match status" value="6"/>
</dbReference>
<dbReference type="InterPro" id="IPR013783">
    <property type="entry name" value="Ig-like_fold"/>
</dbReference>
<protein>
    <recommendedName>
        <fullName evidence="3">IPT/TIG domain-containing protein</fullName>
    </recommendedName>
</protein>
<evidence type="ECO:0000313" key="4">
    <source>
        <dbReference type="EMBL" id="CAG9318115.1"/>
    </source>
</evidence>
<gene>
    <name evidence="4" type="ORF">BSTOLATCC_MIC20598</name>
</gene>
<feature type="transmembrane region" description="Helical" evidence="2">
    <location>
        <begin position="1768"/>
        <end position="1789"/>
    </location>
</feature>
<reference evidence="4" key="1">
    <citation type="submission" date="2021-09" db="EMBL/GenBank/DDBJ databases">
        <authorList>
            <consortium name="AG Swart"/>
            <person name="Singh M."/>
            <person name="Singh A."/>
            <person name="Seah K."/>
            <person name="Emmerich C."/>
        </authorList>
    </citation>
    <scope>NUCLEOTIDE SEQUENCE</scope>
    <source>
        <strain evidence="4">ATCC30299</strain>
    </source>
</reference>
<feature type="domain" description="IPT/TIG" evidence="3">
    <location>
        <begin position="10"/>
        <end position="94"/>
    </location>
</feature>
<feature type="compositionally biased region" description="Basic and acidic residues" evidence="1">
    <location>
        <begin position="1849"/>
        <end position="1872"/>
    </location>
</feature>
<feature type="transmembrane region" description="Helical" evidence="2">
    <location>
        <begin position="1809"/>
        <end position="1829"/>
    </location>
</feature>
<dbReference type="CDD" id="cd00102">
    <property type="entry name" value="IPT"/>
    <property type="match status" value="4"/>
</dbReference>
<feature type="transmembrane region" description="Helical" evidence="2">
    <location>
        <begin position="2186"/>
        <end position="2207"/>
    </location>
</feature>
<dbReference type="Gene3D" id="2.10.50.10">
    <property type="entry name" value="Tumor Necrosis Factor Receptor, subunit A, domain 2"/>
    <property type="match status" value="3"/>
</dbReference>
<feature type="transmembrane region" description="Helical" evidence="2">
    <location>
        <begin position="1902"/>
        <end position="1919"/>
    </location>
</feature>
<feature type="transmembrane region" description="Helical" evidence="2">
    <location>
        <begin position="2219"/>
        <end position="2239"/>
    </location>
</feature>
<feature type="compositionally biased region" description="Basic and acidic residues" evidence="1">
    <location>
        <begin position="2359"/>
        <end position="2378"/>
    </location>
</feature>
<feature type="transmembrane region" description="Helical" evidence="2">
    <location>
        <begin position="1931"/>
        <end position="1953"/>
    </location>
</feature>
<evidence type="ECO:0000313" key="5">
    <source>
        <dbReference type="Proteomes" id="UP001162131"/>
    </source>
</evidence>
<feature type="transmembrane region" description="Helical" evidence="2">
    <location>
        <begin position="1707"/>
        <end position="1730"/>
    </location>
</feature>
<keyword evidence="2" id="KW-0812">Transmembrane</keyword>
<feature type="domain" description="IPT/TIG" evidence="3">
    <location>
        <begin position="283"/>
        <end position="366"/>
    </location>
</feature>
<keyword evidence="2" id="KW-0472">Membrane</keyword>
<feature type="transmembrane region" description="Helical" evidence="2">
    <location>
        <begin position="1959"/>
        <end position="1979"/>
    </location>
</feature>
<dbReference type="InterPro" id="IPR014756">
    <property type="entry name" value="Ig_E-set"/>
</dbReference>
<feature type="domain" description="IPT/TIG" evidence="3">
    <location>
        <begin position="544"/>
        <end position="629"/>
    </location>
</feature>
<feature type="transmembrane region" description="Helical" evidence="2">
    <location>
        <begin position="2072"/>
        <end position="2090"/>
    </location>
</feature>
<feature type="transmembrane region" description="Helical" evidence="2">
    <location>
        <begin position="2110"/>
        <end position="2132"/>
    </location>
</feature>
<dbReference type="InterPro" id="IPR002909">
    <property type="entry name" value="IPT_dom"/>
</dbReference>
<organism evidence="4 5">
    <name type="scientific">Blepharisma stoltei</name>
    <dbReference type="NCBI Taxonomy" id="1481888"/>
    <lineage>
        <taxon>Eukaryota</taxon>
        <taxon>Sar</taxon>
        <taxon>Alveolata</taxon>
        <taxon>Ciliophora</taxon>
        <taxon>Postciliodesmatophora</taxon>
        <taxon>Heterotrichea</taxon>
        <taxon>Heterotrichida</taxon>
        <taxon>Blepharismidae</taxon>
        <taxon>Blepharisma</taxon>
    </lineage>
</organism>
<dbReference type="EMBL" id="CAJZBQ010000020">
    <property type="protein sequence ID" value="CAG9318115.1"/>
    <property type="molecule type" value="Genomic_DNA"/>
</dbReference>
<accession>A0AAU9IY96</accession>
<dbReference type="SMART" id="SM01411">
    <property type="entry name" value="Ephrin_rec_like"/>
    <property type="match status" value="5"/>
</dbReference>
<comment type="caution">
    <text evidence="4">The sequence shown here is derived from an EMBL/GenBank/DDBJ whole genome shotgun (WGS) entry which is preliminary data.</text>
</comment>
<feature type="region of interest" description="Disordered" evidence="1">
    <location>
        <begin position="1836"/>
        <end position="1892"/>
    </location>
</feature>
<keyword evidence="5" id="KW-1185">Reference proteome</keyword>
<dbReference type="SUPFAM" id="SSF81296">
    <property type="entry name" value="E set domains"/>
    <property type="match status" value="4"/>
</dbReference>